<dbReference type="SMART" id="SM00831">
    <property type="entry name" value="Cation_ATPase_N"/>
    <property type="match status" value="1"/>
</dbReference>
<dbReference type="InterPro" id="IPR050510">
    <property type="entry name" value="Cation_transp_ATPase_P-type"/>
</dbReference>
<dbReference type="SFLD" id="SFLDS00003">
    <property type="entry name" value="Haloacid_Dehalogenase"/>
    <property type="match status" value="1"/>
</dbReference>
<dbReference type="GO" id="GO:0005886">
    <property type="term" value="C:plasma membrane"/>
    <property type="evidence" value="ECO:0007669"/>
    <property type="project" value="UniProtKB-SubCell"/>
</dbReference>
<evidence type="ECO:0000256" key="9">
    <source>
        <dbReference type="ARBA" id="ARBA00022989"/>
    </source>
</evidence>
<dbReference type="InterPro" id="IPR008250">
    <property type="entry name" value="ATPase_P-typ_transduc_dom_A_sf"/>
</dbReference>
<dbReference type="InterPro" id="IPR023298">
    <property type="entry name" value="ATPase_P-typ_TM_dom_sf"/>
</dbReference>
<evidence type="ECO:0000256" key="5">
    <source>
        <dbReference type="ARBA" id="ARBA00022723"/>
    </source>
</evidence>
<feature type="transmembrane region" description="Helical" evidence="11">
    <location>
        <begin position="757"/>
        <end position="773"/>
    </location>
</feature>
<evidence type="ECO:0000259" key="12">
    <source>
        <dbReference type="SMART" id="SM00831"/>
    </source>
</evidence>
<sequence>MAWYQIDVDEIFKTLRASEEGLLNEAAEARLAQYGPNRLAEEEKISRLKILIHQFTSPLIYILLIAAVVTAFLGEHIDTGVILAVVLLNAVIGYIQEYKAEESVRSLKKMVVPKARVLRGGKEKEIQSERLVPGDIVLLSSGAKVPADLRLFRAAELNVDEAMLTGESLPVAKATEAIPAERLTPGDQVNMAFMGTVVVSGRGRGIVVETGAKTILGTIAQEVREAGVVRAPLQEKIGQFAKAIGLIVLAASGLLFLIGILIGEKIDTMFMTAVAAAVAAIPEGLPIVVTITLAIGVARMARRNAIIRNLPAVETLGGTTVIGSDKTGTLTRNEMTVRLAYDGTHTYELTGTGYAPRGEILQDGLPIEAGPLNHLRPVLRIGLLCSESDLYEENGEYKIDGDPTEGALIVAAMKGGLDPTQERERYPLVAMIPFESELGYMATLHRRENRKFIFAKGAPERILDMCAGAGAARGEIMKIADQFAAEGLRVLAMASREAPPDQETLTHDHLASGLLFAGLQGMIDPPRPEAVQAVARCRKAGIRTVMITGDHAVTARAIAKQIGIVEEGAEVLGGKALEAMDDEALFQKVKGVSVYARVAPQHKLRIVQQLIRHGEIVAVTGDGVNDAPALKAAHIGIAMGKSGTDVAREAADMVLTDDNFASIAHAVEEGRVVFDNIRKVTFFLIPTGVAAILSILGAVLIGVPIPYVPAQLLWINVVTNGLQDVALAFEPGEQGVIDRPPRNPKEGIMSRLLKERTVLVGLIISAGIIYRFIETLNDGASLEKARSVAVTTMVFFQFFQAWNSRSETESIFRIPLMSNPFLFYSLIAAFFAQLAVLYVPAFQWVFRTVPLTLTDWLEIAGTAAVVIVAVEIDKWLRRRKGGDDLLQPVPL</sequence>
<dbReference type="Pfam" id="PF08282">
    <property type="entry name" value="Hydrolase_3"/>
    <property type="match status" value="1"/>
</dbReference>
<dbReference type="PROSITE" id="PS00154">
    <property type="entry name" value="ATPASE_E1_E2"/>
    <property type="match status" value="1"/>
</dbReference>
<comment type="subcellular location">
    <subcellularLocation>
        <location evidence="1">Cell membrane</location>
        <topology evidence="1">Multi-pass membrane protein</topology>
    </subcellularLocation>
</comment>
<feature type="transmembrane region" description="Helical" evidence="11">
    <location>
        <begin position="822"/>
        <end position="841"/>
    </location>
</feature>
<dbReference type="GO" id="GO:0005524">
    <property type="term" value="F:ATP binding"/>
    <property type="evidence" value="ECO:0007669"/>
    <property type="project" value="UniProtKB-KW"/>
</dbReference>
<keyword evidence="8" id="KW-1278">Translocase</keyword>
<keyword evidence="3" id="KW-1003">Cell membrane</keyword>
<organism evidence="13 14">
    <name type="scientific">Candidatus Manganitrophus noduliformans</name>
    <dbReference type="NCBI Taxonomy" id="2606439"/>
    <lineage>
        <taxon>Bacteria</taxon>
        <taxon>Pseudomonadati</taxon>
        <taxon>Nitrospirota</taxon>
        <taxon>Nitrospiria</taxon>
        <taxon>Candidatus Troglogloeales</taxon>
        <taxon>Candidatus Manganitrophaceae</taxon>
        <taxon>Candidatus Manganitrophus</taxon>
    </lineage>
</organism>
<dbReference type="Proteomes" id="UP000534783">
    <property type="component" value="Unassembled WGS sequence"/>
</dbReference>
<proteinExistence type="inferred from homology"/>
<dbReference type="InterPro" id="IPR006068">
    <property type="entry name" value="ATPase_P-typ_cation-transptr_C"/>
</dbReference>
<dbReference type="InterPro" id="IPR004014">
    <property type="entry name" value="ATPase_P-typ_cation-transptr_N"/>
</dbReference>
<dbReference type="Gene3D" id="3.40.50.1000">
    <property type="entry name" value="HAD superfamily/HAD-like"/>
    <property type="match status" value="1"/>
</dbReference>
<dbReference type="GO" id="GO:0006883">
    <property type="term" value="P:intracellular sodium ion homeostasis"/>
    <property type="evidence" value="ECO:0007669"/>
    <property type="project" value="TreeGrafter"/>
</dbReference>
<feature type="transmembrane region" description="Helical" evidence="11">
    <location>
        <begin position="680"/>
        <end position="705"/>
    </location>
</feature>
<dbReference type="GO" id="GO:0030007">
    <property type="term" value="P:intracellular potassium ion homeostasis"/>
    <property type="evidence" value="ECO:0007669"/>
    <property type="project" value="TreeGrafter"/>
</dbReference>
<feature type="transmembrane region" description="Helical" evidence="11">
    <location>
        <begin position="269"/>
        <end position="298"/>
    </location>
</feature>
<accession>A0A7X6DP56</accession>
<keyword evidence="9 11" id="KW-1133">Transmembrane helix</keyword>
<dbReference type="PANTHER" id="PTHR43294">
    <property type="entry name" value="SODIUM/POTASSIUM-TRANSPORTING ATPASE SUBUNIT ALPHA"/>
    <property type="match status" value="1"/>
</dbReference>
<dbReference type="FunFam" id="2.70.150.10:FF:000016">
    <property type="entry name" value="Calcium-transporting P-type ATPase putative"/>
    <property type="match status" value="1"/>
</dbReference>
<name>A0A7X6DP56_9BACT</name>
<dbReference type="InterPro" id="IPR059000">
    <property type="entry name" value="ATPase_P-type_domA"/>
</dbReference>
<evidence type="ECO:0000256" key="11">
    <source>
        <dbReference type="SAM" id="Phobius"/>
    </source>
</evidence>
<dbReference type="Gene3D" id="3.40.1110.10">
    <property type="entry name" value="Calcium-transporting ATPase, cytoplasmic domain N"/>
    <property type="match status" value="1"/>
</dbReference>
<dbReference type="NCBIfam" id="TIGR01494">
    <property type="entry name" value="ATPase_P-type"/>
    <property type="match status" value="3"/>
</dbReference>
<evidence type="ECO:0000313" key="14">
    <source>
        <dbReference type="Proteomes" id="UP000534783"/>
    </source>
</evidence>
<dbReference type="SUPFAM" id="SSF56784">
    <property type="entry name" value="HAD-like"/>
    <property type="match status" value="1"/>
</dbReference>
<dbReference type="RefSeq" id="WP_168059063.1">
    <property type="nucleotide sequence ID" value="NZ_VTOW01000001.1"/>
</dbReference>
<dbReference type="InterPro" id="IPR001757">
    <property type="entry name" value="P_typ_ATPase"/>
</dbReference>
<feature type="transmembrane region" description="Helical" evidence="11">
    <location>
        <begin position="243"/>
        <end position="263"/>
    </location>
</feature>
<dbReference type="SUPFAM" id="SSF81665">
    <property type="entry name" value="Calcium ATPase, transmembrane domain M"/>
    <property type="match status" value="1"/>
</dbReference>
<dbReference type="GO" id="GO:1990573">
    <property type="term" value="P:potassium ion import across plasma membrane"/>
    <property type="evidence" value="ECO:0007669"/>
    <property type="project" value="TreeGrafter"/>
</dbReference>
<keyword evidence="6" id="KW-0547">Nucleotide-binding</keyword>
<evidence type="ECO:0000313" key="13">
    <source>
        <dbReference type="EMBL" id="NKE70831.1"/>
    </source>
</evidence>
<evidence type="ECO:0000256" key="4">
    <source>
        <dbReference type="ARBA" id="ARBA00022692"/>
    </source>
</evidence>
<gene>
    <name evidence="13" type="ORF">MNODULE_08780</name>
</gene>
<dbReference type="Pfam" id="PF00690">
    <property type="entry name" value="Cation_ATPase_N"/>
    <property type="match status" value="1"/>
</dbReference>
<reference evidence="13 14" key="1">
    <citation type="journal article" date="2020" name="Nature">
        <title>Bacterial chemolithoautotrophy via manganese oxidation.</title>
        <authorList>
            <person name="Yu H."/>
            <person name="Leadbetter J.R."/>
        </authorList>
    </citation>
    <scope>NUCLEOTIDE SEQUENCE [LARGE SCALE GENOMIC DNA]</scope>
    <source>
        <strain evidence="13 14">Mn-1</strain>
    </source>
</reference>
<dbReference type="PRINTS" id="PR00120">
    <property type="entry name" value="HATPASE"/>
</dbReference>
<keyword evidence="14" id="KW-1185">Reference proteome</keyword>
<feature type="transmembrane region" description="Helical" evidence="11">
    <location>
        <begin position="50"/>
        <end position="73"/>
    </location>
</feature>
<dbReference type="SUPFAM" id="SSF81653">
    <property type="entry name" value="Calcium ATPase, transduction domain A"/>
    <property type="match status" value="1"/>
</dbReference>
<evidence type="ECO:0000256" key="7">
    <source>
        <dbReference type="ARBA" id="ARBA00022840"/>
    </source>
</evidence>
<evidence type="ECO:0000256" key="10">
    <source>
        <dbReference type="ARBA" id="ARBA00023136"/>
    </source>
</evidence>
<dbReference type="Pfam" id="PF13246">
    <property type="entry name" value="Cation_ATPase"/>
    <property type="match status" value="1"/>
</dbReference>
<dbReference type="InterPro" id="IPR018303">
    <property type="entry name" value="ATPase_P-typ_P_site"/>
</dbReference>
<dbReference type="Gene3D" id="2.70.150.10">
    <property type="entry name" value="Calcium-transporting ATPase, cytoplasmic transduction domain A"/>
    <property type="match status" value="1"/>
</dbReference>
<dbReference type="GO" id="GO:0005391">
    <property type="term" value="F:P-type sodium:potassium-exchanging transporter activity"/>
    <property type="evidence" value="ECO:0007669"/>
    <property type="project" value="TreeGrafter"/>
</dbReference>
<dbReference type="InterPro" id="IPR023299">
    <property type="entry name" value="ATPase_P-typ_cyto_dom_N"/>
</dbReference>
<dbReference type="AlphaFoldDB" id="A0A7X6DP56"/>
<feature type="transmembrane region" description="Helical" evidence="11">
    <location>
        <begin position="79"/>
        <end position="95"/>
    </location>
</feature>
<dbReference type="FunFam" id="3.40.50.1000:FF:000028">
    <property type="entry name" value="Calcium-transporting P-type ATPase, putative"/>
    <property type="match status" value="1"/>
</dbReference>
<dbReference type="InterPro" id="IPR044492">
    <property type="entry name" value="P_typ_ATPase_HD_dom"/>
</dbReference>
<protein>
    <submittedName>
        <fullName evidence="13">HAD-IC family P-type ATPase</fullName>
    </submittedName>
</protein>
<comment type="caution">
    <text evidence="13">The sequence shown here is derived from an EMBL/GenBank/DDBJ whole genome shotgun (WGS) entry which is preliminary data.</text>
</comment>
<dbReference type="EMBL" id="VTOW01000001">
    <property type="protein sequence ID" value="NKE70831.1"/>
    <property type="molecule type" value="Genomic_DNA"/>
</dbReference>
<feature type="domain" description="Cation-transporting P-type ATPase N-terminal" evidence="12">
    <location>
        <begin position="2"/>
        <end position="75"/>
    </location>
</feature>
<dbReference type="InterPro" id="IPR023214">
    <property type="entry name" value="HAD_sf"/>
</dbReference>
<feature type="transmembrane region" description="Helical" evidence="11">
    <location>
        <begin position="853"/>
        <end position="870"/>
    </location>
</feature>
<dbReference type="GO" id="GO:1902600">
    <property type="term" value="P:proton transmembrane transport"/>
    <property type="evidence" value="ECO:0007669"/>
    <property type="project" value="TreeGrafter"/>
</dbReference>
<evidence type="ECO:0000256" key="1">
    <source>
        <dbReference type="ARBA" id="ARBA00004651"/>
    </source>
</evidence>
<evidence type="ECO:0000256" key="6">
    <source>
        <dbReference type="ARBA" id="ARBA00022741"/>
    </source>
</evidence>
<dbReference type="SFLD" id="SFLDF00027">
    <property type="entry name" value="p-type_atpase"/>
    <property type="match status" value="1"/>
</dbReference>
<evidence type="ECO:0000256" key="2">
    <source>
        <dbReference type="ARBA" id="ARBA00005675"/>
    </source>
</evidence>
<comment type="similarity">
    <text evidence="2">Belongs to the cation transport ATPase (P-type) (TC 3.A.3) family. Type IIA subfamily.</text>
</comment>
<dbReference type="InterPro" id="IPR036412">
    <property type="entry name" value="HAD-like_sf"/>
</dbReference>
<evidence type="ECO:0000256" key="3">
    <source>
        <dbReference type="ARBA" id="ARBA00022475"/>
    </source>
</evidence>
<keyword evidence="10 11" id="KW-0472">Membrane</keyword>
<dbReference type="SFLD" id="SFLDG00002">
    <property type="entry name" value="C1.7:_P-type_atpase_like"/>
    <property type="match status" value="1"/>
</dbReference>
<keyword evidence="7" id="KW-0067">ATP-binding</keyword>
<dbReference type="Pfam" id="PF00122">
    <property type="entry name" value="E1-E2_ATPase"/>
    <property type="match status" value="1"/>
</dbReference>
<dbReference type="Gene3D" id="1.20.1110.10">
    <property type="entry name" value="Calcium-transporting ATPase, transmembrane domain"/>
    <property type="match status" value="1"/>
</dbReference>
<dbReference type="PRINTS" id="PR00119">
    <property type="entry name" value="CATATPASE"/>
</dbReference>
<dbReference type="GO" id="GO:0016887">
    <property type="term" value="F:ATP hydrolysis activity"/>
    <property type="evidence" value="ECO:0007669"/>
    <property type="project" value="InterPro"/>
</dbReference>
<dbReference type="GO" id="GO:0036376">
    <property type="term" value="P:sodium ion export across plasma membrane"/>
    <property type="evidence" value="ECO:0007669"/>
    <property type="project" value="TreeGrafter"/>
</dbReference>
<dbReference type="SUPFAM" id="SSF81660">
    <property type="entry name" value="Metal cation-transporting ATPase, ATP-binding domain N"/>
    <property type="match status" value="1"/>
</dbReference>
<dbReference type="GO" id="GO:0046872">
    <property type="term" value="F:metal ion binding"/>
    <property type="evidence" value="ECO:0007669"/>
    <property type="project" value="UniProtKB-KW"/>
</dbReference>
<evidence type="ECO:0000256" key="8">
    <source>
        <dbReference type="ARBA" id="ARBA00022967"/>
    </source>
</evidence>
<dbReference type="Pfam" id="PF00689">
    <property type="entry name" value="Cation_ATPase_C"/>
    <property type="match status" value="1"/>
</dbReference>
<keyword evidence="4 11" id="KW-0812">Transmembrane</keyword>
<dbReference type="PANTHER" id="PTHR43294:SF21">
    <property type="entry name" value="CATION TRANSPORTING ATPASE"/>
    <property type="match status" value="1"/>
</dbReference>
<keyword evidence="5" id="KW-0479">Metal-binding</keyword>